<gene>
    <name evidence="2" type="ORF">BH720_20060</name>
</gene>
<protein>
    <recommendedName>
        <fullName evidence="1">Apical junction molecule ajm1 alpha/beta domain-containing protein</fullName>
    </recommendedName>
</protein>
<organism evidence="2">
    <name type="scientific">Desertifilum tharense IPPAS B-1220</name>
    <dbReference type="NCBI Taxonomy" id="1781255"/>
    <lineage>
        <taxon>Bacteria</taxon>
        <taxon>Bacillati</taxon>
        <taxon>Cyanobacteriota</taxon>
        <taxon>Cyanophyceae</taxon>
        <taxon>Desertifilales</taxon>
        <taxon>Desertifilaceae</taxon>
        <taxon>Desertifilum</taxon>
    </lineage>
</organism>
<dbReference type="Pfam" id="PF26649">
    <property type="entry name" value="Ajm-1"/>
    <property type="match status" value="1"/>
</dbReference>
<dbReference type="RefSeq" id="WP_069969001.1">
    <property type="nucleotide sequence ID" value="NZ_CM124774.1"/>
</dbReference>
<dbReference type="AlphaFoldDB" id="A0A1E5QFH4"/>
<dbReference type="EMBL" id="MJGC01000089">
    <property type="protein sequence ID" value="OEJ73368.1"/>
    <property type="molecule type" value="Genomic_DNA"/>
</dbReference>
<sequence>MRPPNSLWQGYSGYWQDLFIRENFLPLGDAAWRGFMSQGRGMVACQIAIAPRSVDWSNEAVEYTVEFIPLAEISAYLQTLHLEATLTQRLIDTVQTYNPVQEILLLINENGRVDIHLLQNLKVSPPECHQQVQRRWSEFQLHSSLGGLL</sequence>
<feature type="domain" description="Apical junction molecule ajm1 alpha/beta" evidence="1">
    <location>
        <begin position="29"/>
        <end position="107"/>
    </location>
</feature>
<accession>A0A1E5QFH4</accession>
<comment type="caution">
    <text evidence="2">The sequence shown here is derived from an EMBL/GenBank/DDBJ whole genome shotgun (WGS) entry which is preliminary data.</text>
</comment>
<reference evidence="2" key="1">
    <citation type="submission" date="2016-09" db="EMBL/GenBank/DDBJ databases">
        <title>Draft genome of thermotolerant cyanobacterium Desertifilum sp. strain IPPAS B-1220.</title>
        <authorList>
            <person name="Sinetova M.A."/>
            <person name="Bolakhan K."/>
            <person name="Zayadan B.K."/>
            <person name="Mironov K.S."/>
            <person name="Ustinova V."/>
            <person name="Kupriyanova E.V."/>
            <person name="Sidorov R.A."/>
            <person name="Skrypnik A.N."/>
            <person name="Gogoleva N.E."/>
            <person name="Gogolev Y.V."/>
            <person name="Los D.A."/>
        </authorList>
    </citation>
    <scope>NUCLEOTIDE SEQUENCE [LARGE SCALE GENOMIC DNA]</scope>
    <source>
        <strain evidence="2">IPPAS B-1220</strain>
    </source>
</reference>
<dbReference type="STRING" id="1781255.BH720_20060"/>
<proteinExistence type="predicted"/>
<evidence type="ECO:0000313" key="2">
    <source>
        <dbReference type="EMBL" id="OEJ73368.1"/>
    </source>
</evidence>
<dbReference type="InterPro" id="IPR058586">
    <property type="entry name" value="Ajm-1"/>
</dbReference>
<evidence type="ECO:0000259" key="1">
    <source>
        <dbReference type="Pfam" id="PF26649"/>
    </source>
</evidence>
<dbReference type="OrthoDB" id="424127at2"/>
<name>A0A1E5QFH4_9CYAN</name>